<name>A0A5B0EB07_9MICC</name>
<sequence length="140" mass="15470">MDRVAIVYYQRDARAKLLAAELAAQLKVHALRSELLAVTNSSAHELIYFDAMVLVGPVRFSRMHGLALVTAVFGFRPVALLISGGTDGKRILRRLPKHMRGEVPVFMAGDDDPQPNGVSHLVTWLRAMIGFSGYRAIRLS</sequence>
<evidence type="ECO:0000313" key="1">
    <source>
        <dbReference type="EMBL" id="KAA0976217.1"/>
    </source>
</evidence>
<comment type="caution">
    <text evidence="1">The sequence shown here is derived from an EMBL/GenBank/DDBJ whole genome shotgun (WGS) entry which is preliminary data.</text>
</comment>
<dbReference type="InterPro" id="IPR029039">
    <property type="entry name" value="Flavoprotein-like_sf"/>
</dbReference>
<dbReference type="SUPFAM" id="SSF52218">
    <property type="entry name" value="Flavoproteins"/>
    <property type="match status" value="1"/>
</dbReference>
<organism evidence="1 2">
    <name type="scientific">Paeniglutamicibacter gangotriensis</name>
    <dbReference type="NCBI Taxonomy" id="254787"/>
    <lineage>
        <taxon>Bacteria</taxon>
        <taxon>Bacillati</taxon>
        <taxon>Actinomycetota</taxon>
        <taxon>Actinomycetes</taxon>
        <taxon>Micrococcales</taxon>
        <taxon>Micrococcaceae</taxon>
        <taxon>Paeniglutamicibacter</taxon>
    </lineage>
</organism>
<gene>
    <name evidence="1" type="ORF">FQ154_11525</name>
</gene>
<protein>
    <recommendedName>
        <fullName evidence="3">Flavodoxin domain-containing protein</fullName>
    </recommendedName>
</protein>
<reference evidence="1 2" key="1">
    <citation type="submission" date="2019-07" db="EMBL/GenBank/DDBJ databases">
        <title>Analysis of the biochemical properties, biological activity and biotechnological potential of siderophores and biosurfactants produced by Antarctic psychrotolerant bacteria.</title>
        <authorList>
            <person name="Styczynski M."/>
            <person name="Krucon T."/>
            <person name="Decewicz P."/>
            <person name="Dziewit L."/>
        </authorList>
    </citation>
    <scope>NUCLEOTIDE SEQUENCE [LARGE SCALE GENOMIC DNA]</scope>
    <source>
        <strain evidence="1 2">ANT_H27</strain>
    </source>
</reference>
<dbReference type="RefSeq" id="WP_007271241.1">
    <property type="nucleotide sequence ID" value="NZ_VOBL01000011.1"/>
</dbReference>
<evidence type="ECO:0008006" key="3">
    <source>
        <dbReference type="Google" id="ProtNLM"/>
    </source>
</evidence>
<dbReference type="AlphaFoldDB" id="A0A5B0EB07"/>
<dbReference type="OrthoDB" id="4938080at2"/>
<proteinExistence type="predicted"/>
<dbReference type="EMBL" id="VOBL01000011">
    <property type="protein sequence ID" value="KAA0976217.1"/>
    <property type="molecule type" value="Genomic_DNA"/>
</dbReference>
<evidence type="ECO:0000313" key="2">
    <source>
        <dbReference type="Proteomes" id="UP000323856"/>
    </source>
</evidence>
<dbReference type="Proteomes" id="UP000323856">
    <property type="component" value="Unassembled WGS sequence"/>
</dbReference>
<accession>A0A5B0EB07</accession>